<dbReference type="GO" id="GO:0035251">
    <property type="term" value="F:UDP-glucosyltransferase activity"/>
    <property type="evidence" value="ECO:0007669"/>
    <property type="project" value="TreeGrafter"/>
</dbReference>
<dbReference type="PROSITE" id="PS00375">
    <property type="entry name" value="UDPGT"/>
    <property type="match status" value="1"/>
</dbReference>
<evidence type="ECO:0000313" key="6">
    <source>
        <dbReference type="Proteomes" id="UP001141806"/>
    </source>
</evidence>
<dbReference type="PANTHER" id="PTHR48047:SF185">
    <property type="entry name" value="GLYCOSYLTRANSFERASE"/>
    <property type="match status" value="1"/>
</dbReference>
<gene>
    <name evidence="5" type="ORF">NE237_024730</name>
</gene>
<comment type="caution">
    <text evidence="5">The sequence shown here is derived from an EMBL/GenBank/DDBJ whole genome shotgun (WGS) entry which is preliminary data.</text>
</comment>
<dbReference type="SUPFAM" id="SSF53756">
    <property type="entry name" value="UDP-Glycosyltransferase/glycogen phosphorylase"/>
    <property type="match status" value="1"/>
</dbReference>
<keyword evidence="6" id="KW-1185">Reference proteome</keyword>
<evidence type="ECO:0000256" key="3">
    <source>
        <dbReference type="RuleBase" id="RU003718"/>
    </source>
</evidence>
<proteinExistence type="inferred from homology"/>
<dbReference type="InterPro" id="IPR035595">
    <property type="entry name" value="UDP_glycos_trans_CS"/>
</dbReference>
<evidence type="ECO:0000313" key="5">
    <source>
        <dbReference type="EMBL" id="KAJ4957619.1"/>
    </source>
</evidence>
<dbReference type="FunFam" id="3.40.50.2000:FF:000107">
    <property type="entry name" value="Glycosyltransferase"/>
    <property type="match status" value="1"/>
</dbReference>
<dbReference type="Gene3D" id="3.40.50.2000">
    <property type="entry name" value="Glycogen Phosphorylase B"/>
    <property type="match status" value="2"/>
</dbReference>
<dbReference type="InterPro" id="IPR002213">
    <property type="entry name" value="UDP_glucos_trans"/>
</dbReference>
<dbReference type="CDD" id="cd03784">
    <property type="entry name" value="GT1_Gtf-like"/>
    <property type="match status" value="1"/>
</dbReference>
<keyword evidence="2 3" id="KW-0808">Transferase</keyword>
<dbReference type="EC" id="2.4.1.-" evidence="4"/>
<dbReference type="EMBL" id="JAMYWD010000010">
    <property type="protein sequence ID" value="KAJ4957619.1"/>
    <property type="molecule type" value="Genomic_DNA"/>
</dbReference>
<evidence type="ECO:0000256" key="2">
    <source>
        <dbReference type="ARBA" id="ARBA00022679"/>
    </source>
</evidence>
<reference evidence="5" key="1">
    <citation type="journal article" date="2023" name="Plant J.">
        <title>The genome of the king protea, Protea cynaroides.</title>
        <authorList>
            <person name="Chang J."/>
            <person name="Duong T.A."/>
            <person name="Schoeman C."/>
            <person name="Ma X."/>
            <person name="Roodt D."/>
            <person name="Barker N."/>
            <person name="Li Z."/>
            <person name="Van de Peer Y."/>
            <person name="Mizrachi E."/>
        </authorList>
    </citation>
    <scope>NUCLEOTIDE SEQUENCE</scope>
    <source>
        <tissue evidence="5">Young leaves</tissue>
    </source>
</reference>
<accession>A0A9Q0JYU0</accession>
<dbReference type="OrthoDB" id="5835829at2759"/>
<name>A0A9Q0JYU0_9MAGN</name>
<dbReference type="PANTHER" id="PTHR48047">
    <property type="entry name" value="GLYCOSYLTRANSFERASE"/>
    <property type="match status" value="1"/>
</dbReference>
<protein>
    <recommendedName>
        <fullName evidence="4">Glycosyltransferase</fullName>
        <ecNumber evidence="4">2.4.1.-</ecNumber>
    </recommendedName>
</protein>
<organism evidence="5 6">
    <name type="scientific">Protea cynaroides</name>
    <dbReference type="NCBI Taxonomy" id="273540"/>
    <lineage>
        <taxon>Eukaryota</taxon>
        <taxon>Viridiplantae</taxon>
        <taxon>Streptophyta</taxon>
        <taxon>Embryophyta</taxon>
        <taxon>Tracheophyta</taxon>
        <taxon>Spermatophyta</taxon>
        <taxon>Magnoliopsida</taxon>
        <taxon>Proteales</taxon>
        <taxon>Proteaceae</taxon>
        <taxon>Protea</taxon>
    </lineage>
</organism>
<comment type="similarity">
    <text evidence="1 3">Belongs to the UDP-glycosyltransferase family.</text>
</comment>
<keyword evidence="3" id="KW-0328">Glycosyltransferase</keyword>
<dbReference type="AlphaFoldDB" id="A0A9Q0JYU0"/>
<dbReference type="Pfam" id="PF00201">
    <property type="entry name" value="UDPGT"/>
    <property type="match status" value="1"/>
</dbReference>
<dbReference type="Proteomes" id="UP001141806">
    <property type="component" value="Unassembled WGS sequence"/>
</dbReference>
<sequence>MAYGHIIPSLDLSKALTQRNIKISIITTPGNASFIHKRITKHPQIHLTEIPFPITEDLPKGCENTAQLPSMAFYIHFFLATRKLQEPFRQILQQMSQSNDLPICVISDFFFGWTLPICREFGVPRLVFHGMGVFGLALSKTVWEHMPHLHVSSDTEPLNLPGLQLPFTVTRSDLSEMVRVPDHDDPFSRAITEDGQYELDSWGVILNSFMELEGPYLPCYESFFVNGAKSWFLGPLMLYDPPANPVQPENNMCAKLLTEHAMQKSVIYVAFGTQADMSDAQLDEVAFGLEMSGYPFLWVVRSKTWCTPNGLEERVKGRGLIMKEWVDQRWALAHPAVAGFLSHCGWNSVLESISEGVPVLAWPMIADQFFNAMIVVDGLGAGLSVAREGPESFVGREAICEGVREFMGGEKGENVRQRVKELSRVARKAVQGGGSSYENLSRLLDQLVATGLSNGLVLH</sequence>
<evidence type="ECO:0000256" key="1">
    <source>
        <dbReference type="ARBA" id="ARBA00009995"/>
    </source>
</evidence>
<evidence type="ECO:0000256" key="4">
    <source>
        <dbReference type="RuleBase" id="RU362057"/>
    </source>
</evidence>